<gene>
    <name evidence="3" type="ORF">N7494_008947</name>
</gene>
<comment type="caution">
    <text evidence="3">The sequence shown here is derived from an EMBL/GenBank/DDBJ whole genome shotgun (WGS) entry which is preliminary data.</text>
</comment>
<dbReference type="InterPro" id="IPR014144">
    <property type="entry name" value="LigD_PE_domain"/>
</dbReference>
<feature type="region of interest" description="Disordered" evidence="1">
    <location>
        <begin position="112"/>
        <end position="138"/>
    </location>
</feature>
<dbReference type="PANTHER" id="PTHR39465">
    <property type="entry name" value="DNA LIGASE D, 3'-PHOSPHOESTERASE DOMAIN"/>
    <property type="match status" value="1"/>
</dbReference>
<feature type="compositionally biased region" description="Basic and acidic residues" evidence="1">
    <location>
        <begin position="112"/>
        <end position="129"/>
    </location>
</feature>
<evidence type="ECO:0000313" key="4">
    <source>
        <dbReference type="Proteomes" id="UP001220324"/>
    </source>
</evidence>
<feature type="compositionally biased region" description="Basic residues" evidence="1">
    <location>
        <begin position="181"/>
        <end position="190"/>
    </location>
</feature>
<keyword evidence="4" id="KW-1185">Reference proteome</keyword>
<feature type="compositionally biased region" description="Polar residues" evidence="1">
    <location>
        <begin position="198"/>
        <end position="216"/>
    </location>
</feature>
<dbReference type="EMBL" id="JAQIZZ010000007">
    <property type="protein sequence ID" value="KAJ5532395.1"/>
    <property type="molecule type" value="Genomic_DNA"/>
</dbReference>
<evidence type="ECO:0000256" key="1">
    <source>
        <dbReference type="SAM" id="MobiDB-lite"/>
    </source>
</evidence>
<organism evidence="3 4">
    <name type="scientific">Penicillium frequentans</name>
    <dbReference type="NCBI Taxonomy" id="3151616"/>
    <lineage>
        <taxon>Eukaryota</taxon>
        <taxon>Fungi</taxon>
        <taxon>Dikarya</taxon>
        <taxon>Ascomycota</taxon>
        <taxon>Pezizomycotina</taxon>
        <taxon>Eurotiomycetes</taxon>
        <taxon>Eurotiomycetidae</taxon>
        <taxon>Eurotiales</taxon>
        <taxon>Aspergillaceae</taxon>
        <taxon>Penicillium</taxon>
    </lineage>
</organism>
<protein>
    <recommendedName>
        <fullName evidence="2">DNA ligase D 3'-phosphoesterase domain-containing protein</fullName>
    </recommendedName>
</protein>
<accession>A0AAD6CPG9</accession>
<feature type="region of interest" description="Disordered" evidence="1">
    <location>
        <begin position="173"/>
        <end position="234"/>
    </location>
</feature>
<dbReference type="Pfam" id="PF13298">
    <property type="entry name" value="LigD_N"/>
    <property type="match status" value="1"/>
</dbReference>
<dbReference type="AlphaFoldDB" id="A0AAD6CPG9"/>
<proteinExistence type="predicted"/>
<feature type="domain" description="DNA ligase D 3'-phosphoesterase" evidence="2">
    <location>
        <begin position="27"/>
        <end position="164"/>
    </location>
</feature>
<evidence type="ECO:0000259" key="2">
    <source>
        <dbReference type="Pfam" id="PF13298"/>
    </source>
</evidence>
<sequence>MPRLPIAEWVDLYQRNDHPEGRHFVIHQHDHPVAGPHYDLRLQFSKTSSVSWSIMYGLPGDPNSQRLNRNATETRIHCLWNHLIETASLKTGSMIIWDTGEYEVLPYYADKSLPETDDSRSEDSDDARSPKNFASDSAKLQEAFQNRKIRLRLHGTRLPKDYTVMLRMDKSTDYARPIRNGPKRRRKHVNSIRMTPRAPSTSDSDIEPSSASAQGSATEPPEPENAEATHSDDDIDLQIQKNNAYPGSTNTIGSIHQRRWYLSMDRANSGFEPRNTSNGTGASLSTSKKRLWVRSHGTENTMRGFDSFHVRGPDVERSIVTGRSGKDVLEDEKVEGFVPRQGWRPVLN</sequence>
<dbReference type="Proteomes" id="UP001220324">
    <property type="component" value="Unassembled WGS sequence"/>
</dbReference>
<reference evidence="3 4" key="1">
    <citation type="journal article" date="2023" name="IMA Fungus">
        <title>Comparative genomic study of the Penicillium genus elucidates a diverse pangenome and 15 lateral gene transfer events.</title>
        <authorList>
            <person name="Petersen C."/>
            <person name="Sorensen T."/>
            <person name="Nielsen M.R."/>
            <person name="Sondergaard T.E."/>
            <person name="Sorensen J.L."/>
            <person name="Fitzpatrick D.A."/>
            <person name="Frisvad J.C."/>
            <person name="Nielsen K.L."/>
        </authorList>
    </citation>
    <scope>NUCLEOTIDE SEQUENCE [LARGE SCALE GENOMIC DNA]</scope>
    <source>
        <strain evidence="3 4">IBT 35679</strain>
    </source>
</reference>
<name>A0AAD6CPG9_9EURO</name>
<evidence type="ECO:0000313" key="3">
    <source>
        <dbReference type="EMBL" id="KAJ5532395.1"/>
    </source>
</evidence>
<dbReference type="PANTHER" id="PTHR39465:SF1">
    <property type="entry name" value="DNA LIGASE D 3'-PHOSPHOESTERASE DOMAIN-CONTAINING PROTEIN"/>
    <property type="match status" value="1"/>
</dbReference>